<reference evidence="3 4" key="1">
    <citation type="submission" date="2016-10" db="EMBL/GenBank/DDBJ databases">
        <authorList>
            <person name="de Groot N.N."/>
        </authorList>
    </citation>
    <scope>NUCLEOTIDE SEQUENCE [LARGE SCALE GENOMIC DNA]</scope>
    <source>
        <strain evidence="3 4">DSM 44778</strain>
    </source>
</reference>
<dbReference type="Gene3D" id="3.40.50.720">
    <property type="entry name" value="NAD(P)-binding Rossmann-like Domain"/>
    <property type="match status" value="1"/>
</dbReference>
<dbReference type="RefSeq" id="WP_093231065.1">
    <property type="nucleotide sequence ID" value="NZ_FORR01000016.1"/>
</dbReference>
<dbReference type="PANTHER" id="PTHR24321:SF8">
    <property type="entry name" value="ESTRADIOL 17-BETA-DEHYDROGENASE 8-RELATED"/>
    <property type="match status" value="1"/>
</dbReference>
<evidence type="ECO:0000256" key="2">
    <source>
        <dbReference type="ARBA" id="ARBA00023002"/>
    </source>
</evidence>
<keyword evidence="4" id="KW-1185">Reference proteome</keyword>
<dbReference type="InterPro" id="IPR020904">
    <property type="entry name" value="Sc_DH/Rdtase_CS"/>
</dbReference>
<dbReference type="Pfam" id="PF13561">
    <property type="entry name" value="adh_short_C2"/>
    <property type="match status" value="1"/>
</dbReference>
<protein>
    <submittedName>
        <fullName evidence="3">NAD(P)-dependent dehydrogenase, short-chain alcohol dehydrogenase family</fullName>
    </submittedName>
</protein>
<dbReference type="STRING" id="46223.SAMN05421852_11650"/>
<keyword evidence="2" id="KW-0560">Oxidoreductase</keyword>
<evidence type="ECO:0000256" key="1">
    <source>
        <dbReference type="ARBA" id="ARBA00006484"/>
    </source>
</evidence>
<dbReference type="PANTHER" id="PTHR24321">
    <property type="entry name" value="DEHYDROGENASES, SHORT CHAIN"/>
    <property type="match status" value="1"/>
</dbReference>
<dbReference type="PROSITE" id="PS00061">
    <property type="entry name" value="ADH_SHORT"/>
    <property type="match status" value="1"/>
</dbReference>
<dbReference type="PRINTS" id="PR00080">
    <property type="entry name" value="SDRFAMILY"/>
</dbReference>
<dbReference type="PRINTS" id="PR00081">
    <property type="entry name" value="GDHRDH"/>
</dbReference>
<comment type="similarity">
    <text evidence="1">Belongs to the short-chain dehydrogenases/reductases (SDR) family.</text>
</comment>
<dbReference type="Proteomes" id="UP000199545">
    <property type="component" value="Unassembled WGS sequence"/>
</dbReference>
<proteinExistence type="inferred from homology"/>
<dbReference type="AlphaFoldDB" id="A0A1I3T913"/>
<organism evidence="3 4">
    <name type="scientific">Thermoflavimicrobium dichotomicum</name>
    <dbReference type="NCBI Taxonomy" id="46223"/>
    <lineage>
        <taxon>Bacteria</taxon>
        <taxon>Bacillati</taxon>
        <taxon>Bacillota</taxon>
        <taxon>Bacilli</taxon>
        <taxon>Bacillales</taxon>
        <taxon>Thermoactinomycetaceae</taxon>
        <taxon>Thermoflavimicrobium</taxon>
    </lineage>
</organism>
<dbReference type="InterPro" id="IPR036291">
    <property type="entry name" value="NAD(P)-bd_dom_sf"/>
</dbReference>
<dbReference type="InterPro" id="IPR002347">
    <property type="entry name" value="SDR_fam"/>
</dbReference>
<evidence type="ECO:0000313" key="3">
    <source>
        <dbReference type="EMBL" id="SFJ67063.1"/>
    </source>
</evidence>
<dbReference type="SUPFAM" id="SSF51735">
    <property type="entry name" value="NAD(P)-binding Rossmann-fold domains"/>
    <property type="match status" value="1"/>
</dbReference>
<name>A0A1I3T913_9BACL</name>
<accession>A0A1I3T913</accession>
<dbReference type="FunFam" id="3.40.50.720:FF:000084">
    <property type="entry name" value="Short-chain dehydrogenase reductase"/>
    <property type="match status" value="1"/>
</dbReference>
<dbReference type="OrthoDB" id="306388at2"/>
<gene>
    <name evidence="3" type="ORF">SAMN05421852_11650</name>
</gene>
<dbReference type="GO" id="GO:0008206">
    <property type="term" value="P:bile acid metabolic process"/>
    <property type="evidence" value="ECO:0007669"/>
    <property type="project" value="UniProtKB-ARBA"/>
</dbReference>
<sequence length="256" mass="28575">MEFTNRVVLITGAAGVTGRMIAEKFWKENAFLALVDIDIEGLNDLAAELHLDDERALLIQADVRDEKQVEDYVRKTKEYFDKIDIFVNHAGIEGKVAKIPQLSVEDFDEVYRVNVRGVFLGLKYVIPIMQEQNYGVIINTSSIMGIHGAPCLTPYVMSKHAIIGMTKTAALECADYHIRVNSICPGPIESRMMQSIEAGIVPENPQIARDLFTQMIPFKHYGSAEDLAELVLFLASNRAKYITGSYFVLDGGLSIK</sequence>
<evidence type="ECO:0000313" key="4">
    <source>
        <dbReference type="Proteomes" id="UP000199545"/>
    </source>
</evidence>
<dbReference type="GO" id="GO:0016491">
    <property type="term" value="F:oxidoreductase activity"/>
    <property type="evidence" value="ECO:0007669"/>
    <property type="project" value="UniProtKB-KW"/>
</dbReference>
<dbReference type="EMBL" id="FORR01000016">
    <property type="protein sequence ID" value="SFJ67063.1"/>
    <property type="molecule type" value="Genomic_DNA"/>
</dbReference>